<organism evidence="2 3">
    <name type="scientific">Methanolobus halotolerans</name>
    <dbReference type="NCBI Taxonomy" id="2052935"/>
    <lineage>
        <taxon>Archaea</taxon>
        <taxon>Methanobacteriati</taxon>
        <taxon>Methanobacteriota</taxon>
        <taxon>Stenosarchaea group</taxon>
        <taxon>Methanomicrobia</taxon>
        <taxon>Methanosarcinales</taxon>
        <taxon>Methanosarcinaceae</taxon>
        <taxon>Methanolobus</taxon>
    </lineage>
</organism>
<dbReference type="Proteomes" id="UP000297295">
    <property type="component" value="Unassembled WGS sequence"/>
</dbReference>
<dbReference type="EMBL" id="PGGK01000004">
    <property type="protein sequence ID" value="TGC09870.1"/>
    <property type="molecule type" value="Genomic_DNA"/>
</dbReference>
<keyword evidence="2" id="KW-0378">Hydrolase</keyword>
<dbReference type="GO" id="GO:0016787">
    <property type="term" value="F:hydrolase activity"/>
    <property type="evidence" value="ECO:0007669"/>
    <property type="project" value="UniProtKB-KW"/>
</dbReference>
<dbReference type="GO" id="GO:0016491">
    <property type="term" value="F:oxidoreductase activity"/>
    <property type="evidence" value="ECO:0007669"/>
    <property type="project" value="InterPro"/>
</dbReference>
<dbReference type="OrthoDB" id="6433at2157"/>
<gene>
    <name evidence="2" type="ORF">CUN85_05555</name>
</gene>
<dbReference type="GO" id="GO:0046872">
    <property type="term" value="F:metal ion binding"/>
    <property type="evidence" value="ECO:0007669"/>
    <property type="project" value="InterPro"/>
</dbReference>
<proteinExistence type="predicted"/>
<dbReference type="SUPFAM" id="SSF52218">
    <property type="entry name" value="Flavoproteins"/>
    <property type="match status" value="1"/>
</dbReference>
<dbReference type="Gene3D" id="3.60.15.10">
    <property type="entry name" value="Ribonuclease Z/Hydroxyacylglutathione hydrolase-like"/>
    <property type="match status" value="1"/>
</dbReference>
<evidence type="ECO:0000259" key="1">
    <source>
        <dbReference type="PROSITE" id="PS50902"/>
    </source>
</evidence>
<dbReference type="InterPro" id="IPR036866">
    <property type="entry name" value="RibonucZ/Hydroxyglut_hydro"/>
</dbReference>
<dbReference type="PROSITE" id="PS50902">
    <property type="entry name" value="FLAVODOXIN_LIKE"/>
    <property type="match status" value="1"/>
</dbReference>
<comment type="caution">
    <text evidence="2">The sequence shown here is derived from an EMBL/GenBank/DDBJ whole genome shotgun (WGS) entry which is preliminary data.</text>
</comment>
<dbReference type="GO" id="GO:0010181">
    <property type="term" value="F:FMN binding"/>
    <property type="evidence" value="ECO:0007669"/>
    <property type="project" value="InterPro"/>
</dbReference>
<evidence type="ECO:0000313" key="3">
    <source>
        <dbReference type="Proteomes" id="UP000297295"/>
    </source>
</evidence>
<evidence type="ECO:0000313" key="2">
    <source>
        <dbReference type="EMBL" id="TGC09870.1"/>
    </source>
</evidence>
<keyword evidence="3" id="KW-1185">Reference proteome</keyword>
<dbReference type="PANTHER" id="PTHR43717">
    <property type="entry name" value="ANAEROBIC NITRIC OXIDE REDUCTASE FLAVORUBREDOXIN"/>
    <property type="match status" value="1"/>
</dbReference>
<dbReference type="InterPro" id="IPR016440">
    <property type="entry name" value="Rubredoxin-O_OxRdtase"/>
</dbReference>
<dbReference type="InterPro" id="IPR029039">
    <property type="entry name" value="Flavoprotein-like_sf"/>
</dbReference>
<accession>A0A4E0PYC9</accession>
<sequence length="397" mass="44201">MDMNKYATHEIADNVFWVGAKDWNRRLFDALIPLPQGTSYNAYLVKGAEKTALIDSVNPGFEKELKARIEQVGSLSDIDYVVMNHAEPDHSTSIPFIMELVPGSVLVTTEKGAKMAELYFDTPRDRIKTVKEGDTLDLGARTLQFIEAPWLHWPETMFTFLPEERVLFSCDFFGAHTAFGIYEDDVEDLSTLAKRYFGEIMMPFKSMGKKGLEKARELDPLLLAPSHGPMYRNPETIFRLYDLWTAGETKEKVIVIYVSMWSATENMVKALSEILLSEGIEVRIYNLANADLGDIAMDLVDSRGIVFGTPTVLGGMHPLAIYAANVFKILRPPTRYAIALSSYGWGGGAIKQLQTTLESTKVEILGAVEINGPAKEDNLSLIRELGAELAGKIKSDS</sequence>
<dbReference type="InterPro" id="IPR045761">
    <property type="entry name" value="ODP_dom"/>
</dbReference>
<name>A0A4E0PYC9_9EURY</name>
<dbReference type="CDD" id="cd07709">
    <property type="entry name" value="flavodiiron_proteins_MBL-fold"/>
    <property type="match status" value="1"/>
</dbReference>
<feature type="domain" description="Flavodoxin-like" evidence="1">
    <location>
        <begin position="253"/>
        <end position="397"/>
    </location>
</feature>
<reference evidence="2 3" key="1">
    <citation type="submission" date="2017-11" db="EMBL/GenBank/DDBJ databases">
        <title>Isolation and Characterization of Methanogenic Archaea from Saline Meromictic Lake at Siberia.</title>
        <authorList>
            <person name="Shen Y."/>
            <person name="Huang H.-H."/>
            <person name="Lai M.-C."/>
            <person name="Chen S.-C."/>
        </authorList>
    </citation>
    <scope>NUCLEOTIDE SEQUENCE [LARGE SCALE GENOMIC DNA]</scope>
    <source>
        <strain evidence="2 3">SY-01</strain>
    </source>
</reference>
<dbReference type="Pfam" id="PF19583">
    <property type="entry name" value="ODP"/>
    <property type="match status" value="1"/>
</dbReference>
<dbReference type="Gene3D" id="3.40.50.360">
    <property type="match status" value="1"/>
</dbReference>
<dbReference type="GO" id="GO:0009055">
    <property type="term" value="F:electron transfer activity"/>
    <property type="evidence" value="ECO:0007669"/>
    <property type="project" value="InterPro"/>
</dbReference>
<dbReference type="PIRSF" id="PIRSF005243">
    <property type="entry name" value="ROO"/>
    <property type="match status" value="1"/>
</dbReference>
<dbReference type="InterPro" id="IPR001279">
    <property type="entry name" value="Metallo-B-lactamas"/>
</dbReference>
<dbReference type="AlphaFoldDB" id="A0A4E0PYC9"/>
<dbReference type="SUPFAM" id="SSF56281">
    <property type="entry name" value="Metallo-hydrolase/oxidoreductase"/>
    <property type="match status" value="1"/>
</dbReference>
<dbReference type="Pfam" id="PF00258">
    <property type="entry name" value="Flavodoxin_1"/>
    <property type="match status" value="1"/>
</dbReference>
<protein>
    <submittedName>
        <fullName evidence="2">MBL fold hydrolase</fullName>
    </submittedName>
</protein>
<dbReference type="PANTHER" id="PTHR43717:SF1">
    <property type="entry name" value="ANAEROBIC NITRIC OXIDE REDUCTASE FLAVORUBREDOXIN"/>
    <property type="match status" value="1"/>
</dbReference>
<dbReference type="InterPro" id="IPR008254">
    <property type="entry name" value="Flavodoxin/NO_synth"/>
</dbReference>
<dbReference type="SMART" id="SM00849">
    <property type="entry name" value="Lactamase_B"/>
    <property type="match status" value="1"/>
</dbReference>